<feature type="compositionally biased region" description="Polar residues" evidence="8">
    <location>
        <begin position="8"/>
        <end position="25"/>
    </location>
</feature>
<sequence length="191" mass="20741">MGRKSSRLSENSPAQLSPGSASSLLRKTRRKNEVSSLANYSHQHGAPSSAGDEETTSVAQVSAENRTTKKKGDRLRGRGRNNETMLHFAIGLVLGLAYFLFISKHFQTLTNFSMLTNLEKELSLPTDTAFRYSFFKRIGGGGEDTKATLLAGLRSVIYDTRSNSPQVTNSVRQHGLVADVGSPLLGLLLLG</sequence>
<dbReference type="OrthoDB" id="6019623at2759"/>
<comment type="caution">
    <text evidence="10">The sequence shown here is derived from an EMBL/GenBank/DDBJ whole genome shotgun (WGS) entry which is preliminary data.</text>
</comment>
<evidence type="ECO:0000256" key="3">
    <source>
        <dbReference type="ARBA" id="ARBA00022676"/>
    </source>
</evidence>
<keyword evidence="11" id="KW-1185">Reference proteome</keyword>
<feature type="compositionally biased region" description="Basic residues" evidence="8">
    <location>
        <begin position="68"/>
        <end position="78"/>
    </location>
</feature>
<reference evidence="10 11" key="1">
    <citation type="submission" date="2015-12" db="EMBL/GenBank/DDBJ databases">
        <title>The genome of Folsomia candida.</title>
        <authorList>
            <person name="Faddeeva A."/>
            <person name="Derks M.F."/>
            <person name="Anvar Y."/>
            <person name="Smit S."/>
            <person name="Van Straalen N."/>
            <person name="Roelofs D."/>
        </authorList>
    </citation>
    <scope>NUCLEOTIDE SEQUENCE [LARGE SCALE GENOMIC DNA]</scope>
    <source>
        <strain evidence="10 11">VU population</strain>
        <tissue evidence="10">Whole body</tissue>
    </source>
</reference>
<evidence type="ECO:0000256" key="6">
    <source>
        <dbReference type="ARBA" id="ARBA00022989"/>
    </source>
</evidence>
<feature type="transmembrane region" description="Helical" evidence="9">
    <location>
        <begin position="84"/>
        <end position="102"/>
    </location>
</feature>
<keyword evidence="5 9" id="KW-0812">Transmembrane</keyword>
<feature type="region of interest" description="Disordered" evidence="8">
    <location>
        <begin position="1"/>
        <end position="78"/>
    </location>
</feature>
<comment type="similarity">
    <text evidence="2">Belongs to the dpy-19 family.</text>
</comment>
<keyword evidence="3" id="KW-0328">Glycosyltransferase</keyword>
<dbReference type="PANTHER" id="PTHR31488:SF1">
    <property type="entry name" value="C-MANNOSYLTRANSFERASE DPY19L1"/>
    <property type="match status" value="1"/>
</dbReference>
<dbReference type="Pfam" id="PF10034">
    <property type="entry name" value="Dpy19"/>
    <property type="match status" value="1"/>
</dbReference>
<keyword evidence="7 9" id="KW-0472">Membrane</keyword>
<dbReference type="Proteomes" id="UP000198287">
    <property type="component" value="Unassembled WGS sequence"/>
</dbReference>
<evidence type="ECO:0000256" key="4">
    <source>
        <dbReference type="ARBA" id="ARBA00022679"/>
    </source>
</evidence>
<accession>A0A226E5I9</accession>
<evidence type="ECO:0000256" key="5">
    <source>
        <dbReference type="ARBA" id="ARBA00022692"/>
    </source>
</evidence>
<evidence type="ECO:0000256" key="8">
    <source>
        <dbReference type="SAM" id="MobiDB-lite"/>
    </source>
</evidence>
<dbReference type="InterPro" id="IPR018732">
    <property type="entry name" value="Dpy-19/Dpy-19-like"/>
</dbReference>
<dbReference type="PANTHER" id="PTHR31488">
    <property type="entry name" value="DPY-19-LIKE 1, LIKE (H. SAPIENS)"/>
    <property type="match status" value="1"/>
</dbReference>
<dbReference type="GO" id="GO:0005637">
    <property type="term" value="C:nuclear inner membrane"/>
    <property type="evidence" value="ECO:0007669"/>
    <property type="project" value="TreeGrafter"/>
</dbReference>
<evidence type="ECO:0000256" key="7">
    <source>
        <dbReference type="ARBA" id="ARBA00023136"/>
    </source>
</evidence>
<feature type="compositionally biased region" description="Polar residues" evidence="8">
    <location>
        <begin position="56"/>
        <end position="65"/>
    </location>
</feature>
<protein>
    <submittedName>
        <fullName evidence="10">Uncharacterized protein</fullName>
    </submittedName>
</protein>
<dbReference type="EMBL" id="LNIX01000007">
    <property type="protein sequence ID" value="OXA51816.1"/>
    <property type="molecule type" value="Genomic_DNA"/>
</dbReference>
<gene>
    <name evidence="10" type="ORF">Fcan01_13600</name>
</gene>
<evidence type="ECO:0000313" key="10">
    <source>
        <dbReference type="EMBL" id="OXA51816.1"/>
    </source>
</evidence>
<evidence type="ECO:0000256" key="2">
    <source>
        <dbReference type="ARBA" id="ARBA00008744"/>
    </source>
</evidence>
<comment type="subcellular location">
    <subcellularLocation>
        <location evidence="1">Membrane</location>
        <topology evidence="1">Multi-pass membrane protein</topology>
    </subcellularLocation>
</comment>
<dbReference type="GO" id="GO:0000030">
    <property type="term" value="F:mannosyltransferase activity"/>
    <property type="evidence" value="ECO:0007669"/>
    <property type="project" value="TreeGrafter"/>
</dbReference>
<evidence type="ECO:0000256" key="1">
    <source>
        <dbReference type="ARBA" id="ARBA00004141"/>
    </source>
</evidence>
<name>A0A226E5I9_FOLCA</name>
<proteinExistence type="inferred from homology"/>
<evidence type="ECO:0000256" key="9">
    <source>
        <dbReference type="SAM" id="Phobius"/>
    </source>
</evidence>
<keyword evidence="6 9" id="KW-1133">Transmembrane helix</keyword>
<dbReference type="AlphaFoldDB" id="A0A226E5I9"/>
<organism evidence="10 11">
    <name type="scientific">Folsomia candida</name>
    <name type="common">Springtail</name>
    <dbReference type="NCBI Taxonomy" id="158441"/>
    <lineage>
        <taxon>Eukaryota</taxon>
        <taxon>Metazoa</taxon>
        <taxon>Ecdysozoa</taxon>
        <taxon>Arthropoda</taxon>
        <taxon>Hexapoda</taxon>
        <taxon>Collembola</taxon>
        <taxon>Entomobryomorpha</taxon>
        <taxon>Isotomoidea</taxon>
        <taxon>Isotomidae</taxon>
        <taxon>Proisotominae</taxon>
        <taxon>Folsomia</taxon>
    </lineage>
</organism>
<evidence type="ECO:0000313" key="11">
    <source>
        <dbReference type="Proteomes" id="UP000198287"/>
    </source>
</evidence>
<keyword evidence="4" id="KW-0808">Transferase</keyword>